<dbReference type="InterPro" id="IPR011701">
    <property type="entry name" value="MFS"/>
</dbReference>
<evidence type="ECO:0000256" key="1">
    <source>
        <dbReference type="ARBA" id="ARBA00004141"/>
    </source>
</evidence>
<dbReference type="InterPro" id="IPR020846">
    <property type="entry name" value="MFS_dom"/>
</dbReference>
<organism evidence="6 7">
    <name type="scientific">Coniochaeta pulveracea</name>
    <dbReference type="NCBI Taxonomy" id="177199"/>
    <lineage>
        <taxon>Eukaryota</taxon>
        <taxon>Fungi</taxon>
        <taxon>Dikarya</taxon>
        <taxon>Ascomycota</taxon>
        <taxon>Pezizomycotina</taxon>
        <taxon>Sordariomycetes</taxon>
        <taxon>Sordariomycetidae</taxon>
        <taxon>Coniochaetales</taxon>
        <taxon>Coniochaetaceae</taxon>
        <taxon>Coniochaeta</taxon>
    </lineage>
</organism>
<evidence type="ECO:0000256" key="3">
    <source>
        <dbReference type="SAM" id="MobiDB-lite"/>
    </source>
</evidence>
<dbReference type="OrthoDB" id="410267at2759"/>
<gene>
    <name evidence="6" type="ORF">DL546_006657</name>
</gene>
<dbReference type="SUPFAM" id="SSF103473">
    <property type="entry name" value="MFS general substrate transporter"/>
    <property type="match status" value="1"/>
</dbReference>
<dbReference type="PANTHER" id="PTHR11360">
    <property type="entry name" value="MONOCARBOXYLATE TRANSPORTER"/>
    <property type="match status" value="1"/>
</dbReference>
<feature type="transmembrane region" description="Helical" evidence="4">
    <location>
        <begin position="426"/>
        <end position="447"/>
    </location>
</feature>
<dbReference type="PROSITE" id="PS50850">
    <property type="entry name" value="MFS"/>
    <property type="match status" value="1"/>
</dbReference>
<name>A0A420YG18_9PEZI</name>
<keyword evidence="7" id="KW-1185">Reference proteome</keyword>
<feature type="transmembrane region" description="Helical" evidence="4">
    <location>
        <begin position="270"/>
        <end position="293"/>
    </location>
</feature>
<sequence>MISAATDEKDVQKEAVPSPDDNPDSWAKSDGGQDGTSGSSYRERAGEEEEEEEEEEGEETYPEGGREAWLVVLGSWFALFPSLGIMNVLATLQAYVSRHQLASYDSSTTGWIFSTYTFLAFVLGVYIGPIFDKHGPRGLIMAGTLCFSVSIMLLSISTHYWHFMLVFGLLLGLATALLFTPSIAAVGHFFRLRRGFATGMASTAGSLGGVTFPLMLQSLFTRVGWAWSLRILGFLCFALLVAANFLIDRRLPPRQNASVHPDPHIFRDRAFALTTLAVFLVEFALFLPLTYISSYALAQGFSEAFSFRIMTLMNTGSFFGRLLPGYWADSIGAFNSNMISIAISIVACLAIWLPAGHTTAGLVVFSLLFGFSSGGNITLVPVAIGRLCKTQEYGRYYATCYTIVSFACLIGIPVGGKVLETCTGEYWGLILMTGLIYVASLLAFMAAKIAAVGWDIRAIF</sequence>
<evidence type="ECO:0000313" key="7">
    <source>
        <dbReference type="Proteomes" id="UP000275385"/>
    </source>
</evidence>
<evidence type="ECO:0000259" key="5">
    <source>
        <dbReference type="PROSITE" id="PS50850"/>
    </source>
</evidence>
<feature type="transmembrane region" description="Helical" evidence="4">
    <location>
        <begin position="138"/>
        <end position="157"/>
    </location>
</feature>
<feature type="transmembrane region" description="Helical" evidence="4">
    <location>
        <begin position="68"/>
        <end position="90"/>
    </location>
</feature>
<feature type="transmembrane region" description="Helical" evidence="4">
    <location>
        <begin position="163"/>
        <end position="184"/>
    </location>
</feature>
<evidence type="ECO:0000313" key="6">
    <source>
        <dbReference type="EMBL" id="RKU46787.1"/>
    </source>
</evidence>
<dbReference type="InterPro" id="IPR036259">
    <property type="entry name" value="MFS_trans_sf"/>
</dbReference>
<feature type="transmembrane region" description="Helical" evidence="4">
    <location>
        <begin position="110"/>
        <end position="131"/>
    </location>
</feature>
<proteinExistence type="inferred from homology"/>
<dbReference type="InterPro" id="IPR050327">
    <property type="entry name" value="Proton-linked_MCT"/>
</dbReference>
<protein>
    <recommendedName>
        <fullName evidence="5">Major facilitator superfamily (MFS) profile domain-containing protein</fullName>
    </recommendedName>
</protein>
<comment type="caution">
    <text evidence="6">The sequence shown here is derived from an EMBL/GenBank/DDBJ whole genome shotgun (WGS) entry which is preliminary data.</text>
</comment>
<feature type="compositionally biased region" description="Basic and acidic residues" evidence="3">
    <location>
        <begin position="1"/>
        <end position="13"/>
    </location>
</feature>
<feature type="transmembrane region" description="Helical" evidence="4">
    <location>
        <begin position="196"/>
        <end position="215"/>
    </location>
</feature>
<keyword evidence="4" id="KW-0812">Transmembrane</keyword>
<dbReference type="GO" id="GO:0022857">
    <property type="term" value="F:transmembrane transporter activity"/>
    <property type="evidence" value="ECO:0007669"/>
    <property type="project" value="InterPro"/>
</dbReference>
<feature type="transmembrane region" description="Helical" evidence="4">
    <location>
        <begin position="336"/>
        <end position="355"/>
    </location>
</feature>
<comment type="subcellular location">
    <subcellularLocation>
        <location evidence="1">Membrane</location>
        <topology evidence="1">Multi-pass membrane protein</topology>
    </subcellularLocation>
</comment>
<feature type="transmembrane region" description="Helical" evidence="4">
    <location>
        <begin position="361"/>
        <end position="384"/>
    </location>
</feature>
<dbReference type="GO" id="GO:0016020">
    <property type="term" value="C:membrane"/>
    <property type="evidence" value="ECO:0007669"/>
    <property type="project" value="UniProtKB-SubCell"/>
</dbReference>
<comment type="similarity">
    <text evidence="2">Belongs to the major facilitator superfamily. Monocarboxylate porter (TC 2.A.1.13) family.</text>
</comment>
<keyword evidence="4" id="KW-1133">Transmembrane helix</keyword>
<dbReference type="Gene3D" id="1.20.1250.20">
    <property type="entry name" value="MFS general substrate transporter like domains"/>
    <property type="match status" value="1"/>
</dbReference>
<feature type="region of interest" description="Disordered" evidence="3">
    <location>
        <begin position="1"/>
        <end position="63"/>
    </location>
</feature>
<dbReference type="Pfam" id="PF07690">
    <property type="entry name" value="MFS_1"/>
    <property type="match status" value="1"/>
</dbReference>
<feature type="domain" description="Major facilitator superfamily (MFS) profile" evidence="5">
    <location>
        <begin position="68"/>
        <end position="451"/>
    </location>
</feature>
<feature type="transmembrane region" description="Helical" evidence="4">
    <location>
        <begin position="396"/>
        <end position="414"/>
    </location>
</feature>
<dbReference type="AlphaFoldDB" id="A0A420YG18"/>
<evidence type="ECO:0000256" key="4">
    <source>
        <dbReference type="SAM" id="Phobius"/>
    </source>
</evidence>
<keyword evidence="4" id="KW-0472">Membrane</keyword>
<dbReference type="EMBL" id="QVQW01000012">
    <property type="protein sequence ID" value="RKU46787.1"/>
    <property type="molecule type" value="Genomic_DNA"/>
</dbReference>
<feature type="transmembrane region" description="Helical" evidence="4">
    <location>
        <begin position="305"/>
        <end position="324"/>
    </location>
</feature>
<dbReference type="Proteomes" id="UP000275385">
    <property type="component" value="Unassembled WGS sequence"/>
</dbReference>
<accession>A0A420YG18</accession>
<evidence type="ECO:0000256" key="2">
    <source>
        <dbReference type="ARBA" id="ARBA00006727"/>
    </source>
</evidence>
<dbReference type="PANTHER" id="PTHR11360:SF177">
    <property type="entry name" value="RIBOFLAVIN TRANSPORTER MCH5"/>
    <property type="match status" value="1"/>
</dbReference>
<reference evidence="6 7" key="1">
    <citation type="submission" date="2018-08" db="EMBL/GenBank/DDBJ databases">
        <title>Draft genome of the lignicolous fungus Coniochaeta pulveracea.</title>
        <authorList>
            <person name="Borstlap C.J."/>
            <person name="De Witt R.N."/>
            <person name="Botha A."/>
            <person name="Volschenk H."/>
        </authorList>
    </citation>
    <scope>NUCLEOTIDE SEQUENCE [LARGE SCALE GENOMIC DNA]</scope>
    <source>
        <strain evidence="6 7">CAB683</strain>
    </source>
</reference>
<feature type="transmembrane region" description="Helical" evidence="4">
    <location>
        <begin position="227"/>
        <end position="247"/>
    </location>
</feature>
<feature type="compositionally biased region" description="Acidic residues" evidence="3">
    <location>
        <begin position="46"/>
        <end position="61"/>
    </location>
</feature>